<dbReference type="SUPFAM" id="SSF53067">
    <property type="entry name" value="Actin-like ATPase domain"/>
    <property type="match status" value="2"/>
</dbReference>
<dbReference type="PANTHER" id="PTHR30005">
    <property type="entry name" value="EXOPOLYPHOSPHATASE"/>
    <property type="match status" value="1"/>
</dbReference>
<dbReference type="InterPro" id="IPR003695">
    <property type="entry name" value="Ppx_GppA_N"/>
</dbReference>
<dbReference type="GO" id="GO:0004309">
    <property type="term" value="F:exopolyphosphatase activity"/>
    <property type="evidence" value="ECO:0007669"/>
    <property type="project" value="UniProtKB-EC"/>
</dbReference>
<name>A0A3B0RUR4_9ZZZZ</name>
<proteinExistence type="predicted"/>
<dbReference type="Gene3D" id="3.30.420.150">
    <property type="entry name" value="Exopolyphosphatase. Domain 2"/>
    <property type="match status" value="1"/>
</dbReference>
<feature type="domain" description="Ppx/GppA phosphatase N-terminal" evidence="1">
    <location>
        <begin position="17"/>
        <end position="296"/>
    </location>
</feature>
<dbReference type="Gene3D" id="1.10.3210.10">
    <property type="entry name" value="Hypothetical protein af1432"/>
    <property type="match status" value="1"/>
</dbReference>
<dbReference type="InterPro" id="IPR048951">
    <property type="entry name" value="Ppx_C"/>
</dbReference>
<protein>
    <submittedName>
        <fullName evidence="3">Exopolyphosphatase</fullName>
        <ecNumber evidence="3">3.6.1.11</ecNumber>
    </submittedName>
</protein>
<evidence type="ECO:0000259" key="2">
    <source>
        <dbReference type="Pfam" id="PF21697"/>
    </source>
</evidence>
<feature type="domain" description="Exopolyphosphatase C-terminal" evidence="2">
    <location>
        <begin position="306"/>
        <end position="478"/>
    </location>
</feature>
<accession>A0A3B0RUR4</accession>
<keyword evidence="3" id="KW-0378">Hydrolase</keyword>
<dbReference type="Gene3D" id="3.30.420.40">
    <property type="match status" value="1"/>
</dbReference>
<dbReference type="EC" id="3.6.1.11" evidence="3"/>
<organism evidence="3">
    <name type="scientific">hydrothermal vent metagenome</name>
    <dbReference type="NCBI Taxonomy" id="652676"/>
    <lineage>
        <taxon>unclassified sequences</taxon>
        <taxon>metagenomes</taxon>
        <taxon>ecological metagenomes</taxon>
    </lineage>
</organism>
<evidence type="ECO:0000259" key="1">
    <source>
        <dbReference type="Pfam" id="PF02541"/>
    </source>
</evidence>
<dbReference type="PANTHER" id="PTHR30005:SF0">
    <property type="entry name" value="RETROGRADE REGULATION PROTEIN 2"/>
    <property type="match status" value="1"/>
</dbReference>
<dbReference type="SUPFAM" id="SSF109604">
    <property type="entry name" value="HD-domain/PDEase-like"/>
    <property type="match status" value="1"/>
</dbReference>
<dbReference type="InterPro" id="IPR043129">
    <property type="entry name" value="ATPase_NBD"/>
</dbReference>
<dbReference type="EMBL" id="UOED01000118">
    <property type="protein sequence ID" value="VAV97534.1"/>
    <property type="molecule type" value="Genomic_DNA"/>
</dbReference>
<sequence>MDKFAVVDIGSNSVRLVVYESLKRAPYVIFNEKILCGLGRGLSETGRMQNGAIEQALKSLKRFHLMLDKMYVTNYRVVATSAVREAENGPAFADRIRTECHLDVSVIPGLEEARLSGLGILCALPRAKGIMGDLGGGSLELARLSGNGAVAEKVSFAIGPLKYQSLDGETISSPKADIDKAIDSLDWKGNHIQENFYAVGGSWRALAKIHIMERGYALNNVHHYTISREEALTLTEKLSKMNYAELIRYRVHISARRLKVLSLSAYILNRLIKKLKSKRLIISGYGLREGLLYESMAPDMRAQDPLIAACHDIAANTGRFSEHGKRVQKWIDPLFPDEDIEPNRLRLAASILSDVGWRGHPEYRAEKALYEVLHGRLLGVNHRGAAFIGLTLYICYGGRTGEKGTAKVETLLKDTDILYANQVGLALRLAQRISGGTAKGLKSAALQMDGDSILLNVKEKDAALVNEVVMERLSKLGKEFDLSVDVRLQ</sequence>
<dbReference type="CDD" id="cd24052">
    <property type="entry name" value="ASKHA_NBD_HpPPX-GppA-like"/>
    <property type="match status" value="1"/>
</dbReference>
<dbReference type="Pfam" id="PF02541">
    <property type="entry name" value="Ppx-GppA"/>
    <property type="match status" value="1"/>
</dbReference>
<dbReference type="AlphaFoldDB" id="A0A3B0RUR4"/>
<gene>
    <name evidence="3" type="ORF">MNBD_ALPHA02-2515</name>
</gene>
<dbReference type="Pfam" id="PF21697">
    <property type="entry name" value="Ppx_C"/>
    <property type="match status" value="1"/>
</dbReference>
<reference evidence="3" key="1">
    <citation type="submission" date="2018-06" db="EMBL/GenBank/DDBJ databases">
        <authorList>
            <person name="Zhirakovskaya E."/>
        </authorList>
    </citation>
    <scope>NUCLEOTIDE SEQUENCE</scope>
</reference>
<dbReference type="InterPro" id="IPR050273">
    <property type="entry name" value="GppA/Ppx_hydrolase"/>
</dbReference>
<evidence type="ECO:0000313" key="3">
    <source>
        <dbReference type="EMBL" id="VAV97534.1"/>
    </source>
</evidence>